<keyword evidence="2 4" id="KW-0863">Zinc-finger</keyword>
<name>A0AAV7JEK1_9METZ</name>
<evidence type="ECO:0000313" key="7">
    <source>
        <dbReference type="EMBL" id="KAI6647223.1"/>
    </source>
</evidence>
<dbReference type="Gene3D" id="3.30.40.10">
    <property type="entry name" value="Zinc/RING finger domain, C3HC4 (zinc finger)"/>
    <property type="match status" value="2"/>
</dbReference>
<keyword evidence="5" id="KW-0175">Coiled coil</keyword>
<feature type="zinc finger region" description="TRAF-type" evidence="4">
    <location>
        <begin position="132"/>
        <end position="173"/>
    </location>
</feature>
<keyword evidence="3 4" id="KW-0862">Zinc</keyword>
<dbReference type="SUPFAM" id="SSF49599">
    <property type="entry name" value="TRAF domain-like"/>
    <property type="match status" value="2"/>
</dbReference>
<feature type="domain" description="TRAF-type" evidence="6">
    <location>
        <begin position="185"/>
        <end position="241"/>
    </location>
</feature>
<sequence length="427" mass="50141">MASKVVSNDYSYINFQKDTARKTYNTVDTIEQLLWIETSKNTFRGYKQDLLVNSLTEIEVEFYVCTECHGVMRNACQLGNEQTPACELCVGEGVPSQMMMKSRKRILELRAICPMETRGCTWNGFISEIECHLNLCEEFVVQCNNCVVKLKRREVDNHNLNECLKRNVNCTHCQAVIIFKDLNQHYGVCDEYLIVCSNNCKTTIRRKQLNSHIDTNCPNKIVECPYRKFGCMKEVKRCELERHTVTNQIQHLESKTSFAISRMEQMEERIIAFTKIVERWSYHVILRNVIRHNFLQFKQEPTMNKHIHWYDSITFTTVSVTIIMDYDQHRSPLAKWPFEGRFKLTLLDNKNKDKSLVYESDIVKLQPENKTDRKGIYEDKVPSKLVLARISRKLLLEKRFRTDKGIQFTLQIQEAEDILITDSMKAI</sequence>
<dbReference type="AlphaFoldDB" id="A0AAV7JEK1"/>
<dbReference type="PANTHER" id="PTHR10131">
    <property type="entry name" value="TNF RECEPTOR ASSOCIATED FACTOR"/>
    <property type="match status" value="1"/>
</dbReference>
<dbReference type="PANTHER" id="PTHR10131:SF94">
    <property type="entry name" value="TNF RECEPTOR-ASSOCIATED FACTOR 4"/>
    <property type="match status" value="1"/>
</dbReference>
<evidence type="ECO:0000256" key="2">
    <source>
        <dbReference type="ARBA" id="ARBA00022771"/>
    </source>
</evidence>
<dbReference type="Proteomes" id="UP001165289">
    <property type="component" value="Unassembled WGS sequence"/>
</dbReference>
<reference evidence="7 8" key="1">
    <citation type="journal article" date="2023" name="BMC Biol.">
        <title>The compact genome of the sponge Oopsacas minuta (Hexactinellida) is lacking key metazoan core genes.</title>
        <authorList>
            <person name="Santini S."/>
            <person name="Schenkelaars Q."/>
            <person name="Jourda C."/>
            <person name="Duchesne M."/>
            <person name="Belahbib H."/>
            <person name="Rocher C."/>
            <person name="Selva M."/>
            <person name="Riesgo A."/>
            <person name="Vervoort M."/>
            <person name="Leys S.P."/>
            <person name="Kodjabachian L."/>
            <person name="Le Bivic A."/>
            <person name="Borchiellini C."/>
            <person name="Claverie J.M."/>
            <person name="Renard E."/>
        </authorList>
    </citation>
    <scope>NUCLEOTIDE SEQUENCE [LARGE SCALE GENOMIC DNA]</scope>
    <source>
        <strain evidence="7">SPO-2</strain>
    </source>
</reference>
<dbReference type="PROSITE" id="PS50145">
    <property type="entry name" value="ZF_TRAF"/>
    <property type="match status" value="2"/>
</dbReference>
<feature type="zinc finger region" description="TRAF-type" evidence="4">
    <location>
        <begin position="185"/>
        <end position="241"/>
    </location>
</feature>
<gene>
    <name evidence="7" type="ORF">LOD99_12220</name>
</gene>
<dbReference type="GO" id="GO:0008270">
    <property type="term" value="F:zinc ion binding"/>
    <property type="evidence" value="ECO:0007669"/>
    <property type="project" value="UniProtKB-KW"/>
</dbReference>
<feature type="domain" description="TRAF-type" evidence="6">
    <location>
        <begin position="132"/>
        <end position="173"/>
    </location>
</feature>
<organism evidence="7 8">
    <name type="scientific">Oopsacas minuta</name>
    <dbReference type="NCBI Taxonomy" id="111878"/>
    <lineage>
        <taxon>Eukaryota</taxon>
        <taxon>Metazoa</taxon>
        <taxon>Porifera</taxon>
        <taxon>Hexactinellida</taxon>
        <taxon>Hexasterophora</taxon>
        <taxon>Lyssacinosida</taxon>
        <taxon>Leucopsacidae</taxon>
        <taxon>Oopsacas</taxon>
    </lineage>
</organism>
<dbReference type="Pfam" id="PF02176">
    <property type="entry name" value="zf-TRAF"/>
    <property type="match status" value="1"/>
</dbReference>
<evidence type="ECO:0000256" key="1">
    <source>
        <dbReference type="ARBA" id="ARBA00022723"/>
    </source>
</evidence>
<dbReference type="EMBL" id="JAKMXF010000343">
    <property type="protein sequence ID" value="KAI6647223.1"/>
    <property type="molecule type" value="Genomic_DNA"/>
</dbReference>
<accession>A0AAV7JEK1</accession>
<dbReference type="InterPro" id="IPR001293">
    <property type="entry name" value="Znf_TRAF"/>
</dbReference>
<keyword evidence="7" id="KW-0675">Receptor</keyword>
<protein>
    <submittedName>
        <fullName evidence="7">TNF receptor-associated factor 4</fullName>
    </submittedName>
</protein>
<keyword evidence="1 4" id="KW-0479">Metal-binding</keyword>
<evidence type="ECO:0000256" key="5">
    <source>
        <dbReference type="SAM" id="Coils"/>
    </source>
</evidence>
<evidence type="ECO:0000256" key="4">
    <source>
        <dbReference type="PROSITE-ProRule" id="PRU00207"/>
    </source>
</evidence>
<evidence type="ECO:0000313" key="8">
    <source>
        <dbReference type="Proteomes" id="UP001165289"/>
    </source>
</evidence>
<proteinExistence type="predicted"/>
<keyword evidence="8" id="KW-1185">Reference proteome</keyword>
<evidence type="ECO:0000259" key="6">
    <source>
        <dbReference type="PROSITE" id="PS50145"/>
    </source>
</evidence>
<feature type="coiled-coil region" evidence="5">
    <location>
        <begin position="235"/>
        <end position="269"/>
    </location>
</feature>
<evidence type="ECO:0000256" key="3">
    <source>
        <dbReference type="ARBA" id="ARBA00022833"/>
    </source>
</evidence>
<comment type="caution">
    <text evidence="7">The sequence shown here is derived from an EMBL/GenBank/DDBJ whole genome shotgun (WGS) entry which is preliminary data.</text>
</comment>
<dbReference type="InterPro" id="IPR013083">
    <property type="entry name" value="Znf_RING/FYVE/PHD"/>
</dbReference>